<evidence type="ECO:0000259" key="4">
    <source>
        <dbReference type="Pfam" id="PF08212"/>
    </source>
</evidence>
<evidence type="ECO:0000313" key="5">
    <source>
        <dbReference type="EMBL" id="SNC72597.1"/>
    </source>
</evidence>
<dbReference type="InterPro" id="IPR002446">
    <property type="entry name" value="Lipocalin_bac"/>
</dbReference>
<dbReference type="GO" id="GO:0009279">
    <property type="term" value="C:cell outer membrane"/>
    <property type="evidence" value="ECO:0007669"/>
    <property type="project" value="UniProtKB-SubCell"/>
</dbReference>
<feature type="domain" description="Lipocalin/cytosolic fatty-acid binding" evidence="4">
    <location>
        <begin position="39"/>
        <end position="175"/>
    </location>
</feature>
<accession>A0A212U2W9</accession>
<keyword evidence="2 3" id="KW-0449">Lipoprotein</keyword>
<evidence type="ECO:0000256" key="3">
    <source>
        <dbReference type="PIRSR" id="PIRSR036893-52"/>
    </source>
</evidence>
<dbReference type="EMBL" id="FYEX01000002">
    <property type="protein sequence ID" value="SNC72597.1"/>
    <property type="molecule type" value="Genomic_DNA"/>
</dbReference>
<evidence type="ECO:0000313" key="6">
    <source>
        <dbReference type="Proteomes" id="UP000197215"/>
    </source>
</evidence>
<dbReference type="GO" id="GO:0006950">
    <property type="term" value="P:response to stress"/>
    <property type="evidence" value="ECO:0007669"/>
    <property type="project" value="UniProtKB-ARBA"/>
</dbReference>
<name>A0A212U2W9_9BURK</name>
<protein>
    <recommendedName>
        <fullName evidence="2">Outer membrane lipoprotein Blc</fullName>
    </recommendedName>
</protein>
<evidence type="ECO:0000256" key="1">
    <source>
        <dbReference type="ARBA" id="ARBA00006889"/>
    </source>
</evidence>
<dbReference type="CDD" id="cd19438">
    <property type="entry name" value="lipocalin_Blc-like"/>
    <property type="match status" value="1"/>
</dbReference>
<dbReference type="InterPro" id="IPR000566">
    <property type="entry name" value="Lipocln_cytosolic_FA-bd_dom"/>
</dbReference>
<dbReference type="PROSITE" id="PS00213">
    <property type="entry name" value="LIPOCALIN"/>
    <property type="match status" value="1"/>
</dbReference>
<feature type="lipid moiety-binding region" description="S-diacylglycerol cysteine" evidence="3">
    <location>
        <position position="20"/>
    </location>
</feature>
<dbReference type="PIRSF" id="PIRSF036893">
    <property type="entry name" value="Lipocalin_ApoD"/>
    <property type="match status" value="1"/>
</dbReference>
<dbReference type="InterPro" id="IPR047202">
    <property type="entry name" value="Lipocalin_Blc-like_dom"/>
</dbReference>
<keyword evidence="6" id="KW-1185">Reference proteome</keyword>
<dbReference type="PROSITE" id="PS51257">
    <property type="entry name" value="PROKAR_LIPOPROTEIN"/>
    <property type="match status" value="1"/>
</dbReference>
<dbReference type="RefSeq" id="WP_088813585.1">
    <property type="nucleotide sequence ID" value="NZ_FYEX01000002.1"/>
</dbReference>
<dbReference type="Gene3D" id="2.40.128.20">
    <property type="match status" value="1"/>
</dbReference>
<dbReference type="PANTHER" id="PTHR10612:SF34">
    <property type="entry name" value="APOLIPOPROTEIN D"/>
    <property type="match status" value="1"/>
</dbReference>
<proteinExistence type="inferred from homology"/>
<dbReference type="GO" id="GO:0008289">
    <property type="term" value="F:lipid binding"/>
    <property type="evidence" value="ECO:0007669"/>
    <property type="project" value="UniProtKB-UniRule"/>
</dbReference>
<dbReference type="PANTHER" id="PTHR10612">
    <property type="entry name" value="APOLIPOPROTEIN D"/>
    <property type="match status" value="1"/>
</dbReference>
<feature type="lipid moiety-binding region" description="N-palmitoyl cysteine" evidence="3">
    <location>
        <position position="20"/>
    </location>
</feature>
<dbReference type="OrthoDB" id="9793905at2"/>
<dbReference type="AlphaFoldDB" id="A0A212U2W9"/>
<dbReference type="InterPro" id="IPR022271">
    <property type="entry name" value="Lipocalin_ApoD"/>
</dbReference>
<keyword evidence="2" id="KW-0472">Membrane</keyword>
<keyword evidence="2" id="KW-0446">Lipid-binding</keyword>
<comment type="subunit">
    <text evidence="2">Homodimer.</text>
</comment>
<comment type="function">
    <text evidence="2">Involved in the storage or transport of lipids necessary for membrane maintenance under stressful conditions. Displays a binding preference for lysophospholipids.</text>
</comment>
<dbReference type="SUPFAM" id="SSF50814">
    <property type="entry name" value="Lipocalins"/>
    <property type="match status" value="1"/>
</dbReference>
<dbReference type="PRINTS" id="PR01171">
    <property type="entry name" value="BCTLIPOCALIN"/>
</dbReference>
<evidence type="ECO:0000256" key="2">
    <source>
        <dbReference type="PIRNR" id="PIRNR036893"/>
    </source>
</evidence>
<comment type="similarity">
    <text evidence="1 2">Belongs to the calycin superfamily. Lipocalin family.</text>
</comment>
<dbReference type="InterPro" id="IPR022272">
    <property type="entry name" value="Lipocalin_CS"/>
</dbReference>
<dbReference type="Proteomes" id="UP000197215">
    <property type="component" value="Unassembled WGS sequence"/>
</dbReference>
<dbReference type="InterPro" id="IPR012674">
    <property type="entry name" value="Calycin"/>
</dbReference>
<sequence length="180" mass="20480">MNRLLTILLVSTSSLLISGCLNQPVYRQTSTPLQTVSSVDLNKYLGKWYEIYRLPNWFEDDDCVTVTAEYGLRDDGGVSVLNTCHKASKKEEAKGIAKIVEGSNNSKLRVSFFRPFYGDYWILDLASDYSWVLIGEPAGKYFWILARDKKLSPELEESLLVKAEKLGYLRKDLVKPSNQL</sequence>
<gene>
    <name evidence="5" type="ORF">SAMN06295916_1668</name>
</gene>
<reference evidence="5 6" key="1">
    <citation type="submission" date="2017-06" db="EMBL/GenBank/DDBJ databases">
        <authorList>
            <person name="Kim H.J."/>
            <person name="Triplett B.A."/>
        </authorList>
    </citation>
    <scope>NUCLEOTIDE SEQUENCE [LARGE SCALE GENOMIC DNA]</scope>
    <source>
        <strain evidence="5 6">MWH-VicM1</strain>
    </source>
</reference>
<dbReference type="Pfam" id="PF08212">
    <property type="entry name" value="Lipocalin_2"/>
    <property type="match status" value="1"/>
</dbReference>
<organism evidence="5 6">
    <name type="scientific">Polynucleobacter victoriensis</name>
    <dbReference type="NCBI Taxonomy" id="2049319"/>
    <lineage>
        <taxon>Bacteria</taxon>
        <taxon>Pseudomonadati</taxon>
        <taxon>Pseudomonadota</taxon>
        <taxon>Betaproteobacteria</taxon>
        <taxon>Burkholderiales</taxon>
        <taxon>Burkholderiaceae</taxon>
        <taxon>Polynucleobacter</taxon>
    </lineage>
</organism>
<comment type="subcellular location">
    <subcellularLocation>
        <location evidence="2">Cell outer membrane</location>
    </subcellularLocation>
</comment>
<keyword evidence="2" id="KW-0998">Cell outer membrane</keyword>
<keyword evidence="3" id="KW-0564">Palmitate</keyword>